<protein>
    <submittedName>
        <fullName evidence="2">AIG2 family protein</fullName>
    </submittedName>
</protein>
<keyword evidence="3" id="KW-1185">Reference proteome</keyword>
<dbReference type="Pfam" id="PF06094">
    <property type="entry name" value="GGACT"/>
    <property type="match status" value="1"/>
</dbReference>
<evidence type="ECO:0000259" key="1">
    <source>
        <dbReference type="Pfam" id="PF06094"/>
    </source>
</evidence>
<dbReference type="RefSeq" id="WP_004592596.1">
    <property type="nucleotide sequence ID" value="NZ_APMM01000042.1"/>
</dbReference>
<feature type="domain" description="Gamma-glutamylcyclotransferase AIG2-like" evidence="1">
    <location>
        <begin position="4"/>
        <end position="45"/>
    </location>
</feature>
<sequence length="46" mass="5523">MQYIFVYGTLRRGFWNNKLLKNSKFIGKGRTKEKYAMYADIIPYVV</sequence>
<organism evidence="2 3">
    <name type="scientific">Methanocaldococcus villosus KIN24-T80</name>
    <dbReference type="NCBI Taxonomy" id="1069083"/>
    <lineage>
        <taxon>Archaea</taxon>
        <taxon>Methanobacteriati</taxon>
        <taxon>Methanobacteriota</taxon>
        <taxon>Methanomada group</taxon>
        <taxon>Methanococci</taxon>
        <taxon>Methanococcales</taxon>
        <taxon>Methanocaldococcaceae</taxon>
        <taxon>Methanocaldococcus</taxon>
    </lineage>
</organism>
<evidence type="ECO:0000313" key="3">
    <source>
        <dbReference type="Proteomes" id="UP000053695"/>
    </source>
</evidence>
<dbReference type="InterPro" id="IPR036568">
    <property type="entry name" value="GGCT-like_sf"/>
</dbReference>
<comment type="caution">
    <text evidence="2">The sequence shown here is derived from an EMBL/GenBank/DDBJ whole genome shotgun (WGS) entry which is preliminary data.</text>
</comment>
<dbReference type="SUPFAM" id="SSF110857">
    <property type="entry name" value="Gamma-glutamyl cyclotransferase-like"/>
    <property type="match status" value="1"/>
</dbReference>
<feature type="non-terminal residue" evidence="2">
    <location>
        <position position="46"/>
    </location>
</feature>
<reference evidence="2 3" key="1">
    <citation type="journal article" date="2013" name="Genome Announc.">
        <title>Draft Genome Sequence of a Highly Flagellated, Fast-Swimming Archaeon, Methanocaldococcus villosus Strain KIN24-T80 (DSM 22612).</title>
        <authorList>
            <person name="Thennarasu S."/>
            <person name="Polireddy D."/>
            <person name="Antony A."/>
            <person name="Yada M.R."/>
            <person name="Algarawi S."/>
            <person name="Sivakumar N."/>
        </authorList>
    </citation>
    <scope>NUCLEOTIDE SEQUENCE [LARGE SCALE GENOMIC DNA]</scope>
    <source>
        <strain evidence="2 3">KIN24-T80</strain>
    </source>
</reference>
<dbReference type="EMBL" id="APMM01000042">
    <property type="protein sequence ID" value="ENN95855.1"/>
    <property type="molecule type" value="Genomic_DNA"/>
</dbReference>
<dbReference type="STRING" id="1069083.GCA_000371805_00744"/>
<proteinExistence type="predicted"/>
<dbReference type="CDD" id="cd06661">
    <property type="entry name" value="GGCT_like"/>
    <property type="match status" value="1"/>
</dbReference>
<gene>
    <name evidence="2" type="ORF">J422_05519</name>
</gene>
<dbReference type="Proteomes" id="UP000053695">
    <property type="component" value="Unassembled WGS sequence"/>
</dbReference>
<name>N6VPN1_9EURY</name>
<dbReference type="AlphaFoldDB" id="N6VPN1"/>
<dbReference type="OrthoDB" id="100169at2157"/>
<accession>N6VPN1</accession>
<evidence type="ECO:0000313" key="2">
    <source>
        <dbReference type="EMBL" id="ENN95855.1"/>
    </source>
</evidence>
<dbReference type="InterPro" id="IPR009288">
    <property type="entry name" value="AIG2-like_dom"/>
</dbReference>
<dbReference type="Gene3D" id="3.10.490.10">
    <property type="entry name" value="Gamma-glutamyl cyclotransferase-like"/>
    <property type="match status" value="1"/>
</dbReference>
<dbReference type="InterPro" id="IPR013024">
    <property type="entry name" value="GGCT-like"/>
</dbReference>